<dbReference type="NCBIfam" id="TIGR01188">
    <property type="entry name" value="drrA"/>
    <property type="match status" value="1"/>
</dbReference>
<keyword evidence="2" id="KW-0813">Transport</keyword>
<dbReference type="GeneID" id="56144948"/>
<evidence type="ECO:0000256" key="4">
    <source>
        <dbReference type="ARBA" id="ARBA00022840"/>
    </source>
</evidence>
<dbReference type="InterPro" id="IPR003593">
    <property type="entry name" value="AAA+_ATPase"/>
</dbReference>
<feature type="compositionally biased region" description="Low complexity" evidence="6">
    <location>
        <begin position="351"/>
        <end position="361"/>
    </location>
</feature>
<evidence type="ECO:0000256" key="5">
    <source>
        <dbReference type="ARBA" id="ARBA00049985"/>
    </source>
</evidence>
<dbReference type="OrthoDB" id="87732at2157"/>
<evidence type="ECO:0000313" key="8">
    <source>
        <dbReference type="EMBL" id="QLK25762.1"/>
    </source>
</evidence>
<dbReference type="RefSeq" id="WP_180840946.1">
    <property type="nucleotide sequence ID" value="NZ_CP059154.1"/>
</dbReference>
<dbReference type="PANTHER" id="PTHR43582:SF2">
    <property type="entry name" value="LINEARMYCIN RESISTANCE ATP-BINDING PROTEIN LNRL"/>
    <property type="match status" value="1"/>
</dbReference>
<dbReference type="InterPro" id="IPR017871">
    <property type="entry name" value="ABC_transporter-like_CS"/>
</dbReference>
<evidence type="ECO:0000256" key="3">
    <source>
        <dbReference type="ARBA" id="ARBA00022741"/>
    </source>
</evidence>
<accession>A0A7D6GQ95</accession>
<keyword evidence="3" id="KW-0547">Nucleotide-binding</keyword>
<comment type="subcellular location">
    <subcellularLocation>
        <location evidence="1">Cell membrane</location>
        <topology evidence="1">Peripheral membrane protein</topology>
        <orientation evidence="1">Cytoplasmic side</orientation>
    </subcellularLocation>
</comment>
<dbReference type="KEGG" id="nay:HYG81_17045"/>
<dbReference type="GO" id="GO:0005886">
    <property type="term" value="C:plasma membrane"/>
    <property type="evidence" value="ECO:0007669"/>
    <property type="project" value="UniProtKB-SubCell"/>
</dbReference>
<dbReference type="GO" id="GO:0005524">
    <property type="term" value="F:ATP binding"/>
    <property type="evidence" value="ECO:0007669"/>
    <property type="project" value="UniProtKB-KW"/>
</dbReference>
<gene>
    <name evidence="8" type="ORF">HYG81_17045</name>
</gene>
<dbReference type="GO" id="GO:1900753">
    <property type="term" value="P:doxorubicin transport"/>
    <property type="evidence" value="ECO:0007669"/>
    <property type="project" value="InterPro"/>
</dbReference>
<dbReference type="EMBL" id="CP059154">
    <property type="protein sequence ID" value="QLK25762.1"/>
    <property type="molecule type" value="Genomic_DNA"/>
</dbReference>
<dbReference type="SUPFAM" id="SSF52540">
    <property type="entry name" value="P-loop containing nucleoside triphosphate hydrolases"/>
    <property type="match status" value="1"/>
</dbReference>
<dbReference type="Pfam" id="PF13732">
    <property type="entry name" value="DrrA1-3_C"/>
    <property type="match status" value="1"/>
</dbReference>
<feature type="domain" description="ABC transporter" evidence="7">
    <location>
        <begin position="4"/>
        <end position="235"/>
    </location>
</feature>
<dbReference type="SMART" id="SM00382">
    <property type="entry name" value="AAA"/>
    <property type="match status" value="1"/>
</dbReference>
<organism evidence="8 9">
    <name type="scientific">Natrinema zhouii</name>
    <dbReference type="NCBI Taxonomy" id="1710539"/>
    <lineage>
        <taxon>Archaea</taxon>
        <taxon>Methanobacteriati</taxon>
        <taxon>Methanobacteriota</taxon>
        <taxon>Stenosarchaea group</taxon>
        <taxon>Halobacteria</taxon>
        <taxon>Halobacteriales</taxon>
        <taxon>Natrialbaceae</taxon>
        <taxon>Natrinema</taxon>
    </lineage>
</organism>
<evidence type="ECO:0000256" key="6">
    <source>
        <dbReference type="SAM" id="MobiDB-lite"/>
    </source>
</evidence>
<protein>
    <submittedName>
        <fullName evidence="8">ATP-binding cassette domain-containing protein</fullName>
    </submittedName>
</protein>
<dbReference type="AlphaFoldDB" id="A0A7D6GQ95"/>
<evidence type="ECO:0000313" key="9">
    <source>
        <dbReference type="Proteomes" id="UP000510869"/>
    </source>
</evidence>
<dbReference type="Gene3D" id="3.40.50.300">
    <property type="entry name" value="P-loop containing nucleotide triphosphate hydrolases"/>
    <property type="match status" value="1"/>
</dbReference>
<evidence type="ECO:0000256" key="2">
    <source>
        <dbReference type="ARBA" id="ARBA00022448"/>
    </source>
</evidence>
<proteinExistence type="inferred from homology"/>
<sequence length="378" mass="40216">MNAINVDGITKEFDGVTAVDDLSFAVERGELFGLLGPNGAGKSTLINMLVTLLPPSAGTATVNGHDIRSERGAVRSSLGIVFQEPALDEELTGAENLAFHSRLYGQDRTERAERIDEVLTLVGLSAERDDPVGTYSGGMKRRLEIGRGLLHEPAVLFLDEPTVGLDARTRRDTWEYIQRLNEEAGVSIVLTTHYIEEADHLCDRVAIVDDGDIVAMDSPTALKATLGGDVVVLEFASADDPTALFDRLEGQSWSREFTAVDDGVRVTVDDGDSRIADLVRLADDAGVRISSVDLREPTLENVFLELTDRSAAGSDRNGTAGGDRTVMASGDRKGKALESGDAGSAGGETASDSMDSSGRSSGEVDDDRSSAVSTEDQP</sequence>
<comment type="similarity">
    <text evidence="5">Belongs to the ABC transporter superfamily. Drug exporter-1 (DrugE1) (TC 3.A.1.105) family.</text>
</comment>
<dbReference type="Proteomes" id="UP000510869">
    <property type="component" value="Chromosome"/>
</dbReference>
<dbReference type="InterPro" id="IPR003439">
    <property type="entry name" value="ABC_transporter-like_ATP-bd"/>
</dbReference>
<name>A0A7D6GQ95_9EURY</name>
<reference evidence="8 9" key="1">
    <citation type="submission" date="2020-07" db="EMBL/GenBank/DDBJ databases">
        <title>Natrinema (YPL30) sp. nov. and Haloterrigena xxxxxx (YPL8) sp. nov., isolated from a salt mine.</title>
        <authorList>
            <person name="Cui H."/>
        </authorList>
    </citation>
    <scope>NUCLEOTIDE SEQUENCE [LARGE SCALE GENOMIC DNA]</scope>
    <source>
        <strain evidence="8 9">YPL13</strain>
    </source>
</reference>
<dbReference type="InterPro" id="IPR025302">
    <property type="entry name" value="DrrA1/2-like_C"/>
</dbReference>
<keyword evidence="9" id="KW-1185">Reference proteome</keyword>
<dbReference type="PANTHER" id="PTHR43582">
    <property type="entry name" value="LINEARMYCIN RESISTANCE ATP-BINDING PROTEIN LNRL"/>
    <property type="match status" value="1"/>
</dbReference>
<dbReference type="Pfam" id="PF00005">
    <property type="entry name" value="ABC_tran"/>
    <property type="match status" value="1"/>
</dbReference>
<dbReference type="InterPro" id="IPR005894">
    <property type="entry name" value="DrrA"/>
</dbReference>
<dbReference type="PROSITE" id="PS50893">
    <property type="entry name" value="ABC_TRANSPORTER_2"/>
    <property type="match status" value="1"/>
</dbReference>
<dbReference type="GO" id="GO:0043215">
    <property type="term" value="P:daunorubicin transport"/>
    <property type="evidence" value="ECO:0007669"/>
    <property type="project" value="InterPro"/>
</dbReference>
<dbReference type="GO" id="GO:0016887">
    <property type="term" value="F:ATP hydrolysis activity"/>
    <property type="evidence" value="ECO:0007669"/>
    <property type="project" value="InterPro"/>
</dbReference>
<keyword evidence="4 8" id="KW-0067">ATP-binding</keyword>
<dbReference type="PROSITE" id="PS00211">
    <property type="entry name" value="ABC_TRANSPORTER_1"/>
    <property type="match status" value="1"/>
</dbReference>
<dbReference type="InterPro" id="IPR027417">
    <property type="entry name" value="P-loop_NTPase"/>
</dbReference>
<evidence type="ECO:0000259" key="7">
    <source>
        <dbReference type="PROSITE" id="PS50893"/>
    </source>
</evidence>
<evidence type="ECO:0000256" key="1">
    <source>
        <dbReference type="ARBA" id="ARBA00004413"/>
    </source>
</evidence>
<feature type="region of interest" description="Disordered" evidence="6">
    <location>
        <begin position="311"/>
        <end position="378"/>
    </location>
</feature>